<evidence type="ECO:0000256" key="5">
    <source>
        <dbReference type="HAMAP-Rule" id="MF_01062"/>
    </source>
</evidence>
<evidence type="ECO:0000313" key="7">
    <source>
        <dbReference type="Proteomes" id="UP000598488"/>
    </source>
</evidence>
<dbReference type="HAMAP" id="MF_01062">
    <property type="entry name" value="PSRP"/>
    <property type="match status" value="1"/>
</dbReference>
<dbReference type="PANTHER" id="PTHR31756">
    <property type="entry name" value="PYRUVATE, PHOSPHATE DIKINASE REGULATORY PROTEIN 1, CHLOROPLASTIC"/>
    <property type="match status" value="1"/>
</dbReference>
<keyword evidence="3 5" id="KW-0547">Nucleotide-binding</keyword>
<comment type="catalytic activity">
    <reaction evidence="5">
        <text>[pyruvate, water dikinase] + ADP = [pyruvate, water dikinase]-phosphate + AMP + H(+)</text>
        <dbReference type="Rhea" id="RHEA:46020"/>
        <dbReference type="Rhea" id="RHEA-COMP:11425"/>
        <dbReference type="Rhea" id="RHEA-COMP:11426"/>
        <dbReference type="ChEBI" id="CHEBI:15378"/>
        <dbReference type="ChEBI" id="CHEBI:43176"/>
        <dbReference type="ChEBI" id="CHEBI:68546"/>
        <dbReference type="ChEBI" id="CHEBI:456215"/>
        <dbReference type="ChEBI" id="CHEBI:456216"/>
        <dbReference type="EC" id="2.7.11.33"/>
    </reaction>
</comment>
<evidence type="ECO:0000256" key="4">
    <source>
        <dbReference type="ARBA" id="ARBA00022777"/>
    </source>
</evidence>
<evidence type="ECO:0000256" key="2">
    <source>
        <dbReference type="ARBA" id="ARBA00022679"/>
    </source>
</evidence>
<dbReference type="Pfam" id="PF03618">
    <property type="entry name" value="Kinase-PPPase"/>
    <property type="match status" value="1"/>
</dbReference>
<keyword evidence="7" id="KW-1185">Reference proteome</keyword>
<comment type="similarity">
    <text evidence="5">Belongs to the pyruvate, phosphate/water dikinase regulatory protein family. PSRP subfamily.</text>
</comment>
<name>A0ABS0ZC81_9GAMM</name>
<dbReference type="Proteomes" id="UP000598488">
    <property type="component" value="Unassembled WGS sequence"/>
</dbReference>
<comment type="function">
    <text evidence="5">Bifunctional serine/threonine kinase and phosphorylase involved in the regulation of the phosphoenolpyruvate synthase (PEPS) by catalyzing its phosphorylation/dephosphorylation.</text>
</comment>
<dbReference type="InterPro" id="IPR026530">
    <property type="entry name" value="PSRP"/>
</dbReference>
<dbReference type="InterPro" id="IPR005177">
    <property type="entry name" value="Kinase-pyrophosphorylase"/>
</dbReference>
<dbReference type="NCBIfam" id="NF003742">
    <property type="entry name" value="PRK05339.1"/>
    <property type="match status" value="1"/>
</dbReference>
<gene>
    <name evidence="6" type="ORF">JHD44_11330</name>
</gene>
<dbReference type="PANTHER" id="PTHR31756:SF3">
    <property type="entry name" value="PYRUVATE, PHOSPHATE DIKINASE REGULATORY PROTEIN 1, CHLOROPLASTIC"/>
    <property type="match status" value="1"/>
</dbReference>
<evidence type="ECO:0000313" key="6">
    <source>
        <dbReference type="EMBL" id="MBJ7551278.1"/>
    </source>
</evidence>
<comment type="caution">
    <text evidence="6">The sequence shown here is derived from an EMBL/GenBank/DDBJ whole genome shotgun (WGS) entry which is preliminary data.</text>
</comment>
<keyword evidence="2 5" id="KW-0808">Transferase</keyword>
<accession>A0ABS0ZC81</accession>
<evidence type="ECO:0000256" key="1">
    <source>
        <dbReference type="ARBA" id="ARBA00022527"/>
    </source>
</evidence>
<comment type="catalytic activity">
    <reaction evidence="5">
        <text>[pyruvate, water dikinase]-phosphate + phosphate + H(+) = [pyruvate, water dikinase] + diphosphate</text>
        <dbReference type="Rhea" id="RHEA:48580"/>
        <dbReference type="Rhea" id="RHEA-COMP:11425"/>
        <dbReference type="Rhea" id="RHEA-COMP:11426"/>
        <dbReference type="ChEBI" id="CHEBI:15378"/>
        <dbReference type="ChEBI" id="CHEBI:33019"/>
        <dbReference type="ChEBI" id="CHEBI:43176"/>
        <dbReference type="ChEBI" id="CHEBI:43474"/>
        <dbReference type="ChEBI" id="CHEBI:68546"/>
        <dbReference type="EC" id="2.7.4.28"/>
    </reaction>
</comment>
<protein>
    <recommendedName>
        <fullName evidence="5">Putative phosphoenolpyruvate synthase regulatory protein</fullName>
        <shortName evidence="5">PEP synthase regulatory protein</shortName>
        <shortName evidence="5">PSRP</shortName>
        <ecNumber evidence="5">2.7.11.33</ecNumber>
        <ecNumber evidence="5">2.7.4.28</ecNumber>
    </recommendedName>
    <alternativeName>
        <fullName evidence="5">Pyruvate, water dikinase regulatory protein</fullName>
    </alternativeName>
</protein>
<feature type="binding site" evidence="5">
    <location>
        <begin position="168"/>
        <end position="175"/>
    </location>
    <ligand>
        <name>ADP</name>
        <dbReference type="ChEBI" id="CHEBI:456216"/>
    </ligand>
</feature>
<dbReference type="EC" id="2.7.4.28" evidence="5"/>
<dbReference type="EMBL" id="JAEMUH010000010">
    <property type="protein sequence ID" value="MBJ7551278.1"/>
    <property type="molecule type" value="Genomic_DNA"/>
</dbReference>
<reference evidence="6 7" key="1">
    <citation type="submission" date="2020-12" db="EMBL/GenBank/DDBJ databases">
        <title>Comparative genome analysis of fungal antagonists Marinomonas ostreistagni 398 and M. spartinae 468.</title>
        <authorList>
            <person name="Fields J.L."/>
            <person name="Mavrodi O.V."/>
            <person name="Biber P.D."/>
            <person name="Indest K.J."/>
            <person name="Mavrodi D.V."/>
        </authorList>
    </citation>
    <scope>NUCLEOTIDE SEQUENCE [LARGE SCALE GENOMIC DNA]</scope>
    <source>
        <strain evidence="6 7">USM7</strain>
    </source>
</reference>
<keyword evidence="4 5" id="KW-0418">Kinase</keyword>
<organism evidence="6 7">
    <name type="scientific">Marinomonas ostreistagni</name>
    <dbReference type="NCBI Taxonomy" id="359209"/>
    <lineage>
        <taxon>Bacteria</taxon>
        <taxon>Pseudomonadati</taxon>
        <taxon>Pseudomonadota</taxon>
        <taxon>Gammaproteobacteria</taxon>
        <taxon>Oceanospirillales</taxon>
        <taxon>Oceanospirillaceae</taxon>
        <taxon>Marinomonas</taxon>
    </lineage>
</organism>
<dbReference type="EC" id="2.7.11.33" evidence="5"/>
<keyword evidence="1 5" id="KW-0723">Serine/threonine-protein kinase</keyword>
<proteinExistence type="inferred from homology"/>
<dbReference type="GO" id="GO:0016301">
    <property type="term" value="F:kinase activity"/>
    <property type="evidence" value="ECO:0007669"/>
    <property type="project" value="UniProtKB-KW"/>
</dbReference>
<sequence>MLFYFNQFFQCRCITTKQGDFVKVYFVSDGTAITAEVFGQAMLSFFDVTIKQVSVPFLSTADQAHGFCKQLQEERSKGESTLVFFTISDPNIRAIIESCDGHCYNIFGDLLSPIEQALGVPAQPNAQKAHGIKEGIYDGRIDAINYALANDDGVSVKNYEEAEIILLGVSRSGKTPTSLYLAMQYGIKAANYPLTEDDFNDFGLPKVLKPHKHKLFGLTIDPERLHEIRTGRMAESKYASSRQCRYELNEVEAIYRQERIPFLNTTRLSVEEISTRIMAEMHLTRNRG</sequence>
<evidence type="ECO:0000256" key="3">
    <source>
        <dbReference type="ARBA" id="ARBA00022741"/>
    </source>
</evidence>